<dbReference type="SUPFAM" id="SSF53850">
    <property type="entry name" value="Periplasmic binding protein-like II"/>
    <property type="match status" value="1"/>
</dbReference>
<evidence type="ECO:0000256" key="3">
    <source>
        <dbReference type="SAM" id="SignalP"/>
    </source>
</evidence>
<dbReference type="AlphaFoldDB" id="A0AA35D5L2"/>
<proteinExistence type="inferred from homology"/>
<dbReference type="Pfam" id="PF12974">
    <property type="entry name" value="Phosphonate-bd"/>
    <property type="match status" value="1"/>
</dbReference>
<accession>A0AA35D5L2</accession>
<sequence length="277" mass="29782">MMRRRWMAMGWLVWGAGLAQAACLNPEVLHVALIPKNAQSVQEQAQAPLLQALHESTGKPVQMLPVASYAAVIESLLTGQAQVAELGPAGYALLAKRSTRFVPFATLSNSHEVGRYHSVLVVRADAGIRDIQGLRGRALALTDPSSTSGAIVPELAVPQLTGYKLGHFFARVVFMGSHDKALAAVREGKAQAAFVASSQLDEADPAWRVLWRSPALVGSPFLLDATLCPALQHAVRQAFLAKQAQLQPWLRIKNYRQVVPVTAQDYAGIQSLLAGAP</sequence>
<comment type="caution">
    <text evidence="4">The sequence shown here is derived from an EMBL/GenBank/DDBJ whole genome shotgun (WGS) entry which is preliminary data.</text>
</comment>
<comment type="similarity">
    <text evidence="1">Belongs to the phosphate/phosphite/phosphonate binding protein family.</text>
</comment>
<keyword evidence="2 3" id="KW-0732">Signal</keyword>
<evidence type="ECO:0000313" key="4">
    <source>
        <dbReference type="EMBL" id="CAB5671590.1"/>
    </source>
</evidence>
<dbReference type="NCBIfam" id="TIGR01098">
    <property type="entry name" value="3A0109s03R"/>
    <property type="match status" value="1"/>
</dbReference>
<name>A0AA35D5L2_9BURK</name>
<dbReference type="PANTHER" id="PTHR35841:SF1">
    <property type="entry name" value="PHOSPHONATES-BINDING PERIPLASMIC PROTEIN"/>
    <property type="match status" value="1"/>
</dbReference>
<dbReference type="Gene3D" id="3.40.190.10">
    <property type="entry name" value="Periplasmic binding protein-like II"/>
    <property type="match status" value="2"/>
</dbReference>
<evidence type="ECO:0000256" key="1">
    <source>
        <dbReference type="ARBA" id="ARBA00007162"/>
    </source>
</evidence>
<dbReference type="EMBL" id="CAHPSC010000008">
    <property type="protein sequence ID" value="CAB5671590.1"/>
    <property type="molecule type" value="Genomic_DNA"/>
</dbReference>
<dbReference type="PANTHER" id="PTHR35841">
    <property type="entry name" value="PHOSPHONATES-BINDING PERIPLASMIC PROTEIN"/>
    <property type="match status" value="1"/>
</dbReference>
<dbReference type="InterPro" id="IPR005770">
    <property type="entry name" value="PhnD"/>
</dbReference>
<feature type="signal peptide" evidence="3">
    <location>
        <begin position="1"/>
        <end position="21"/>
    </location>
</feature>
<dbReference type="RefSeq" id="WP_234688265.1">
    <property type="nucleotide sequence ID" value="NZ_CAHPRW010000039.1"/>
</dbReference>
<gene>
    <name evidence="4" type="primary">phnD_1</name>
    <name evidence="4" type="ORF">GHA_00889</name>
</gene>
<evidence type="ECO:0000256" key="2">
    <source>
        <dbReference type="ARBA" id="ARBA00022729"/>
    </source>
</evidence>
<dbReference type="Proteomes" id="UP000834458">
    <property type="component" value="Unassembled WGS sequence"/>
</dbReference>
<organism evidence="4 5">
    <name type="scientific">Comamonas aquatica</name>
    <dbReference type="NCBI Taxonomy" id="225991"/>
    <lineage>
        <taxon>Bacteria</taxon>
        <taxon>Pseudomonadati</taxon>
        <taxon>Pseudomonadota</taxon>
        <taxon>Betaproteobacteria</taxon>
        <taxon>Burkholderiales</taxon>
        <taxon>Comamonadaceae</taxon>
        <taxon>Comamonas</taxon>
    </lineage>
</organism>
<dbReference type="GO" id="GO:0055085">
    <property type="term" value="P:transmembrane transport"/>
    <property type="evidence" value="ECO:0007669"/>
    <property type="project" value="InterPro"/>
</dbReference>
<protein>
    <submittedName>
        <fullName evidence="4">Phosphate-import protein phnD</fullName>
    </submittedName>
</protein>
<evidence type="ECO:0000313" key="5">
    <source>
        <dbReference type="Proteomes" id="UP000834458"/>
    </source>
</evidence>
<reference evidence="4" key="1">
    <citation type="submission" date="2020-05" db="EMBL/GenBank/DDBJ databases">
        <authorList>
            <person name="Delgado-Blas J."/>
        </authorList>
    </citation>
    <scope>NUCLEOTIDE SEQUENCE</scope>
    <source>
        <strain evidence="4">BB1454</strain>
    </source>
</reference>
<dbReference type="GO" id="GO:0043190">
    <property type="term" value="C:ATP-binding cassette (ABC) transporter complex"/>
    <property type="evidence" value="ECO:0007669"/>
    <property type="project" value="InterPro"/>
</dbReference>
<feature type="chain" id="PRO_5041253984" evidence="3">
    <location>
        <begin position="22"/>
        <end position="277"/>
    </location>
</feature>